<keyword evidence="9" id="KW-1185">Reference proteome</keyword>
<comment type="caution">
    <text evidence="8">The sequence shown here is derived from an EMBL/GenBank/DDBJ whole genome shotgun (WGS) entry which is preliminary data.</text>
</comment>
<evidence type="ECO:0000256" key="6">
    <source>
        <dbReference type="SAM" id="MobiDB-lite"/>
    </source>
</evidence>
<keyword evidence="2" id="KW-0805">Transcription regulation</keyword>
<evidence type="ECO:0000256" key="4">
    <source>
        <dbReference type="ARBA" id="ARBA00023163"/>
    </source>
</evidence>
<dbReference type="EMBL" id="CACVBM020001518">
    <property type="protein sequence ID" value="CAA7053061.1"/>
    <property type="molecule type" value="Genomic_DNA"/>
</dbReference>
<feature type="compositionally biased region" description="Low complexity" evidence="6">
    <location>
        <begin position="1"/>
        <end position="17"/>
    </location>
</feature>
<dbReference type="InterPro" id="IPR002100">
    <property type="entry name" value="TF_MADSbox"/>
</dbReference>
<evidence type="ECO:0000313" key="9">
    <source>
        <dbReference type="Proteomes" id="UP000467841"/>
    </source>
</evidence>
<dbReference type="SMART" id="SM00432">
    <property type="entry name" value="MADS"/>
    <property type="match status" value="1"/>
</dbReference>
<dbReference type="Pfam" id="PF00319">
    <property type="entry name" value="SRF-TF"/>
    <property type="match status" value="1"/>
</dbReference>
<dbReference type="GO" id="GO:0000981">
    <property type="term" value="F:DNA-binding transcription factor activity, RNA polymerase II-specific"/>
    <property type="evidence" value="ECO:0007669"/>
    <property type="project" value="InterPro"/>
</dbReference>
<evidence type="ECO:0000256" key="1">
    <source>
        <dbReference type="ARBA" id="ARBA00004123"/>
    </source>
</evidence>
<dbReference type="SUPFAM" id="SSF55455">
    <property type="entry name" value="SRF-like"/>
    <property type="match status" value="1"/>
</dbReference>
<gene>
    <name evidence="8" type="ORF">MERR_LOCUS40296</name>
</gene>
<dbReference type="GO" id="GO:0046983">
    <property type="term" value="F:protein dimerization activity"/>
    <property type="evidence" value="ECO:0007669"/>
    <property type="project" value="InterPro"/>
</dbReference>
<dbReference type="InterPro" id="IPR050142">
    <property type="entry name" value="MADS-box/MEF2_TF"/>
</dbReference>
<dbReference type="OrthoDB" id="601557at2759"/>
<reference evidence="8" key="1">
    <citation type="submission" date="2020-01" db="EMBL/GenBank/DDBJ databases">
        <authorList>
            <person name="Mishra B."/>
        </authorList>
    </citation>
    <scope>NUCLEOTIDE SEQUENCE [LARGE SCALE GENOMIC DNA]</scope>
</reference>
<proteinExistence type="predicted"/>
<dbReference type="CDD" id="cd00266">
    <property type="entry name" value="MADS_SRF_like"/>
    <property type="match status" value="1"/>
</dbReference>
<dbReference type="PRINTS" id="PR00404">
    <property type="entry name" value="MADSDOMAIN"/>
</dbReference>
<feature type="domain" description="MADS-box" evidence="7">
    <location>
        <begin position="29"/>
        <end position="79"/>
    </location>
</feature>
<dbReference type="Proteomes" id="UP000467841">
    <property type="component" value="Unassembled WGS sequence"/>
</dbReference>
<dbReference type="GO" id="GO:0000987">
    <property type="term" value="F:cis-regulatory region sequence-specific DNA binding"/>
    <property type="evidence" value="ECO:0007669"/>
    <property type="project" value="InterPro"/>
</dbReference>
<name>A0A6D2KMB1_9BRAS</name>
<dbReference type="PROSITE" id="PS50066">
    <property type="entry name" value="MADS_BOX_2"/>
    <property type="match status" value="1"/>
</dbReference>
<evidence type="ECO:0000256" key="2">
    <source>
        <dbReference type="ARBA" id="ARBA00023015"/>
    </source>
</evidence>
<evidence type="ECO:0000256" key="5">
    <source>
        <dbReference type="ARBA" id="ARBA00023242"/>
    </source>
</evidence>
<dbReference type="InterPro" id="IPR033897">
    <property type="entry name" value="SRF-like_MADS-box"/>
</dbReference>
<dbReference type="PANTHER" id="PTHR48019">
    <property type="entry name" value="SERUM RESPONSE FACTOR HOMOLOG"/>
    <property type="match status" value="1"/>
</dbReference>
<dbReference type="GO" id="GO:0005634">
    <property type="term" value="C:nucleus"/>
    <property type="evidence" value="ECO:0007669"/>
    <property type="project" value="UniProtKB-SubCell"/>
</dbReference>
<sequence length="364" mass="41237">MASSSSSSFSPSSSSPPTKKKTTKSSLFLKSSSSNVTSLTKRQETVFKKAYELSVLCGIEVCVICYGSNGELKTWPEDREKVNDMARRYSELSKEKRRKGSVNLPEFLEKIKKDDAKKKKKNKKKKVVLESSFKYPDWDPRFDNYSVEQLTQLIQSLERNWTRMKIRLGAVVEGQKQSNMHNTNMAGQEQRMTTTATMNHLQQHSNHVPMDLLNHGNATLSQIPLPASAFDQGQSLAPLPSSLMIYPNSNVGRYSGLLGMQDTGMNEYPNMLTYNNYNNTNSFWKQFYQNCQGEDMSSFRGVQETNMSVEDFAGLPGMQGTGINGMQNFDMSMYNSYANNNGLSHQHVQFPTQRAAPVFQYMDR</sequence>
<keyword evidence="4" id="KW-0804">Transcription</keyword>
<protein>
    <recommendedName>
        <fullName evidence="7">MADS-box domain-containing protein</fullName>
    </recommendedName>
</protein>
<accession>A0A6D2KMB1</accession>
<dbReference type="AlphaFoldDB" id="A0A6D2KMB1"/>
<organism evidence="8 9">
    <name type="scientific">Microthlaspi erraticum</name>
    <dbReference type="NCBI Taxonomy" id="1685480"/>
    <lineage>
        <taxon>Eukaryota</taxon>
        <taxon>Viridiplantae</taxon>
        <taxon>Streptophyta</taxon>
        <taxon>Embryophyta</taxon>
        <taxon>Tracheophyta</taxon>
        <taxon>Spermatophyta</taxon>
        <taxon>Magnoliopsida</taxon>
        <taxon>eudicotyledons</taxon>
        <taxon>Gunneridae</taxon>
        <taxon>Pentapetalae</taxon>
        <taxon>rosids</taxon>
        <taxon>malvids</taxon>
        <taxon>Brassicales</taxon>
        <taxon>Brassicaceae</taxon>
        <taxon>Coluteocarpeae</taxon>
        <taxon>Microthlaspi</taxon>
    </lineage>
</organism>
<keyword evidence="3" id="KW-0238">DNA-binding</keyword>
<comment type="subcellular location">
    <subcellularLocation>
        <location evidence="1">Nucleus</location>
    </subcellularLocation>
</comment>
<evidence type="ECO:0000259" key="7">
    <source>
        <dbReference type="PROSITE" id="PS50066"/>
    </source>
</evidence>
<dbReference type="InterPro" id="IPR036879">
    <property type="entry name" value="TF_MADSbox_sf"/>
</dbReference>
<dbReference type="GO" id="GO:0045944">
    <property type="term" value="P:positive regulation of transcription by RNA polymerase II"/>
    <property type="evidence" value="ECO:0007669"/>
    <property type="project" value="InterPro"/>
</dbReference>
<dbReference type="Gene3D" id="3.40.1810.10">
    <property type="entry name" value="Transcription factor, MADS-box"/>
    <property type="match status" value="1"/>
</dbReference>
<feature type="region of interest" description="Disordered" evidence="6">
    <location>
        <begin position="1"/>
        <end position="27"/>
    </location>
</feature>
<keyword evidence="5" id="KW-0539">Nucleus</keyword>
<evidence type="ECO:0000313" key="8">
    <source>
        <dbReference type="EMBL" id="CAA7053061.1"/>
    </source>
</evidence>
<evidence type="ECO:0000256" key="3">
    <source>
        <dbReference type="ARBA" id="ARBA00023125"/>
    </source>
</evidence>